<dbReference type="Pfam" id="PF00534">
    <property type="entry name" value="Glycos_transf_1"/>
    <property type="match status" value="1"/>
</dbReference>
<keyword evidence="2" id="KW-0328">Glycosyltransferase</keyword>
<dbReference type="SUPFAM" id="SSF53756">
    <property type="entry name" value="UDP-Glycosyltransferase/glycogen phosphorylase"/>
    <property type="match status" value="1"/>
</dbReference>
<organism evidence="2 3">
    <name type="scientific">Spirosoma liriopis</name>
    <dbReference type="NCBI Taxonomy" id="2937440"/>
    <lineage>
        <taxon>Bacteria</taxon>
        <taxon>Pseudomonadati</taxon>
        <taxon>Bacteroidota</taxon>
        <taxon>Cytophagia</taxon>
        <taxon>Cytophagales</taxon>
        <taxon>Cytophagaceae</taxon>
        <taxon>Spirosoma</taxon>
    </lineage>
</organism>
<reference evidence="2 3" key="1">
    <citation type="submission" date="2022-04" db="EMBL/GenBank/DDBJ databases">
        <title>Spirosoma sp. strain RP8 genome sequencing and assembly.</title>
        <authorList>
            <person name="Jung Y."/>
        </authorList>
    </citation>
    <scope>NUCLEOTIDE SEQUENCE [LARGE SCALE GENOMIC DNA]</scope>
    <source>
        <strain evidence="2 3">RP8</strain>
    </source>
</reference>
<name>A0ABT0HM03_9BACT</name>
<dbReference type="PANTHER" id="PTHR12526">
    <property type="entry name" value="GLYCOSYLTRANSFERASE"/>
    <property type="match status" value="1"/>
</dbReference>
<dbReference type="RefSeq" id="WP_248477752.1">
    <property type="nucleotide sequence ID" value="NZ_JALPRF010000002.1"/>
</dbReference>
<sequence length="405" mass="46238">MNTKKPEIVFVWNYLEWGGAQLVMLGVMRLALTRGYRVSALIPAGTTGKILAYLNQENVTVTFFDAHVDLAKARTVWSKIRRRGRDWRCHFVLARHLTKQRSKDKVVFIDAAPWSNFLLLSWLARQMPTFVMLHIAHSNKPTLANGLSRLKFRLLERTRFYLLASNREMKESLRWYTTPAIWRTIPVAYTGVNVSEIRSVLAQPLDIQVERRRFSLPDGALVVMTLANVIERKGFRVWLEAARLLHECEPELVWIWVGTGEGHPVMEAFIQSHKMERFVRLIHPAQLGSQRSDLLRFLWLADLFVLPSYREGLPGALLEAMALGKAVIASNINAIPEAVQHGENGLLVQPGNARELSDAVRRLANNSLLRQAMGRKAQQTVLTHFLEESCAEITLDYIVQMAELR</sequence>
<gene>
    <name evidence="2" type="ORF">M0L20_14965</name>
</gene>
<evidence type="ECO:0000313" key="3">
    <source>
        <dbReference type="Proteomes" id="UP001202180"/>
    </source>
</evidence>
<evidence type="ECO:0000259" key="1">
    <source>
        <dbReference type="Pfam" id="PF00534"/>
    </source>
</evidence>
<dbReference type="GO" id="GO:0016757">
    <property type="term" value="F:glycosyltransferase activity"/>
    <property type="evidence" value="ECO:0007669"/>
    <property type="project" value="UniProtKB-KW"/>
</dbReference>
<keyword evidence="2" id="KW-0808">Transferase</keyword>
<evidence type="ECO:0000313" key="2">
    <source>
        <dbReference type="EMBL" id="MCK8493167.1"/>
    </source>
</evidence>
<dbReference type="EC" id="2.4.-.-" evidence="2"/>
<protein>
    <submittedName>
        <fullName evidence="2">Glycosyltransferase</fullName>
        <ecNumber evidence="2">2.4.-.-</ecNumber>
    </submittedName>
</protein>
<accession>A0ABT0HM03</accession>
<comment type="caution">
    <text evidence="2">The sequence shown here is derived from an EMBL/GenBank/DDBJ whole genome shotgun (WGS) entry which is preliminary data.</text>
</comment>
<dbReference type="PANTHER" id="PTHR12526:SF636">
    <property type="entry name" value="BLL3647 PROTEIN"/>
    <property type="match status" value="1"/>
</dbReference>
<dbReference type="Proteomes" id="UP001202180">
    <property type="component" value="Unassembled WGS sequence"/>
</dbReference>
<dbReference type="InterPro" id="IPR001296">
    <property type="entry name" value="Glyco_trans_1"/>
</dbReference>
<dbReference type="Gene3D" id="3.40.50.2000">
    <property type="entry name" value="Glycogen Phosphorylase B"/>
    <property type="match status" value="2"/>
</dbReference>
<dbReference type="EMBL" id="JALPRF010000002">
    <property type="protein sequence ID" value="MCK8493167.1"/>
    <property type="molecule type" value="Genomic_DNA"/>
</dbReference>
<proteinExistence type="predicted"/>
<feature type="domain" description="Glycosyl transferase family 1" evidence="1">
    <location>
        <begin position="208"/>
        <end position="379"/>
    </location>
</feature>
<keyword evidence="3" id="KW-1185">Reference proteome</keyword>